<evidence type="ECO:0000259" key="1">
    <source>
        <dbReference type="SMART" id="SM00871"/>
    </source>
</evidence>
<dbReference type="Gene3D" id="3.20.80.10">
    <property type="entry name" value="Regulatory factor, effector binding domain"/>
    <property type="match status" value="1"/>
</dbReference>
<name>A0ABU1WHL4_9BURK</name>
<comment type="caution">
    <text evidence="2">The sequence shown here is derived from an EMBL/GenBank/DDBJ whole genome shotgun (WGS) entry which is preliminary data.</text>
</comment>
<accession>A0ABU1WHL4</accession>
<evidence type="ECO:0000313" key="2">
    <source>
        <dbReference type="EMBL" id="MDR7148753.1"/>
    </source>
</evidence>
<dbReference type="InterPro" id="IPR053182">
    <property type="entry name" value="YobU-like_regulator"/>
</dbReference>
<dbReference type="Proteomes" id="UP001265700">
    <property type="component" value="Unassembled WGS sequence"/>
</dbReference>
<dbReference type="SMART" id="SM00871">
    <property type="entry name" value="AraC_E_bind"/>
    <property type="match status" value="1"/>
</dbReference>
<dbReference type="InterPro" id="IPR010499">
    <property type="entry name" value="AraC_E-bd"/>
</dbReference>
<dbReference type="InterPro" id="IPR011256">
    <property type="entry name" value="Reg_factor_effector_dom_sf"/>
</dbReference>
<dbReference type="Pfam" id="PF14526">
    <property type="entry name" value="Cass2"/>
    <property type="match status" value="1"/>
</dbReference>
<sequence length="157" mass="17373">MQLIPQPQALHVVGIALRTHNGEAFETIPAHWARFSQAQLAERLPHRLSDDVYAVYTHFENAGVDIGGTYTMVIGHAVPANTPDLPPEGLIHVVAPASQRAVFPVEKGRFDLVVEQWQVIWTMADLRKTALADYERYQPNGSIDIHIGVHGSAHDPD</sequence>
<dbReference type="EMBL" id="JAVDWU010000001">
    <property type="protein sequence ID" value="MDR7148753.1"/>
    <property type="molecule type" value="Genomic_DNA"/>
</dbReference>
<evidence type="ECO:0000313" key="3">
    <source>
        <dbReference type="Proteomes" id="UP001265700"/>
    </source>
</evidence>
<dbReference type="RefSeq" id="WP_310311602.1">
    <property type="nucleotide sequence ID" value="NZ_JAVDWU010000001.1"/>
</dbReference>
<feature type="domain" description="AraC effector-binding" evidence="1">
    <location>
        <begin position="1"/>
        <end position="150"/>
    </location>
</feature>
<organism evidence="2 3">
    <name type="scientific">Hydrogenophaga palleronii</name>
    <dbReference type="NCBI Taxonomy" id="65655"/>
    <lineage>
        <taxon>Bacteria</taxon>
        <taxon>Pseudomonadati</taxon>
        <taxon>Pseudomonadota</taxon>
        <taxon>Betaproteobacteria</taxon>
        <taxon>Burkholderiales</taxon>
        <taxon>Comamonadaceae</taxon>
        <taxon>Hydrogenophaga</taxon>
    </lineage>
</organism>
<dbReference type="InterPro" id="IPR029441">
    <property type="entry name" value="Cass2"/>
</dbReference>
<protein>
    <submittedName>
        <fullName evidence="2">Transcriptional regulator YdeE</fullName>
    </submittedName>
</protein>
<reference evidence="2 3" key="1">
    <citation type="submission" date="2023-07" db="EMBL/GenBank/DDBJ databases">
        <title>Sorghum-associated microbial communities from plants grown in Nebraska, USA.</title>
        <authorList>
            <person name="Schachtman D."/>
        </authorList>
    </citation>
    <scope>NUCLEOTIDE SEQUENCE [LARGE SCALE GENOMIC DNA]</scope>
    <source>
        <strain evidence="2 3">4249</strain>
    </source>
</reference>
<dbReference type="SUPFAM" id="SSF55136">
    <property type="entry name" value="Probable bacterial effector-binding domain"/>
    <property type="match status" value="1"/>
</dbReference>
<keyword evidence="3" id="KW-1185">Reference proteome</keyword>
<proteinExistence type="predicted"/>
<gene>
    <name evidence="2" type="ORF">J2W49_000681</name>
</gene>
<dbReference type="PANTHER" id="PTHR36444:SF2">
    <property type="entry name" value="TRANSCRIPTIONAL REGULATOR PROTEIN YOBU-RELATED"/>
    <property type="match status" value="1"/>
</dbReference>
<dbReference type="PANTHER" id="PTHR36444">
    <property type="entry name" value="TRANSCRIPTIONAL REGULATOR PROTEIN YOBU-RELATED"/>
    <property type="match status" value="1"/>
</dbReference>